<gene>
    <name evidence="1" type="ORF">CEXT_805471</name>
</gene>
<dbReference type="AlphaFoldDB" id="A0AAV4RFZ7"/>
<keyword evidence="2" id="KW-1185">Reference proteome</keyword>
<accession>A0AAV4RFZ7</accession>
<comment type="caution">
    <text evidence="1">The sequence shown here is derived from an EMBL/GenBank/DDBJ whole genome shotgun (WGS) entry which is preliminary data.</text>
</comment>
<organism evidence="1 2">
    <name type="scientific">Caerostris extrusa</name>
    <name type="common">Bark spider</name>
    <name type="synonym">Caerostris bankana</name>
    <dbReference type="NCBI Taxonomy" id="172846"/>
    <lineage>
        <taxon>Eukaryota</taxon>
        <taxon>Metazoa</taxon>
        <taxon>Ecdysozoa</taxon>
        <taxon>Arthropoda</taxon>
        <taxon>Chelicerata</taxon>
        <taxon>Arachnida</taxon>
        <taxon>Araneae</taxon>
        <taxon>Araneomorphae</taxon>
        <taxon>Entelegynae</taxon>
        <taxon>Araneoidea</taxon>
        <taxon>Araneidae</taxon>
        <taxon>Caerostris</taxon>
    </lineage>
</organism>
<evidence type="ECO:0000313" key="1">
    <source>
        <dbReference type="EMBL" id="GIY19367.1"/>
    </source>
</evidence>
<name>A0AAV4RFZ7_CAEEX</name>
<sequence length="103" mass="12342">MFHYDRSLCYEDHYVPLKPDHCVMKTRSLCQTSMLRRPDHYVPLCQTTMLRKPDHYVPLCQTTMFHYARPLCSTMPDHYVKKTRPLYPIIPDHYVPLCQTIVL</sequence>
<dbReference type="EMBL" id="BPLR01007745">
    <property type="protein sequence ID" value="GIY19367.1"/>
    <property type="molecule type" value="Genomic_DNA"/>
</dbReference>
<proteinExistence type="predicted"/>
<dbReference type="Proteomes" id="UP001054945">
    <property type="component" value="Unassembled WGS sequence"/>
</dbReference>
<reference evidence="1 2" key="1">
    <citation type="submission" date="2021-06" db="EMBL/GenBank/DDBJ databases">
        <title>Caerostris extrusa draft genome.</title>
        <authorList>
            <person name="Kono N."/>
            <person name="Arakawa K."/>
        </authorList>
    </citation>
    <scope>NUCLEOTIDE SEQUENCE [LARGE SCALE GENOMIC DNA]</scope>
</reference>
<evidence type="ECO:0000313" key="2">
    <source>
        <dbReference type="Proteomes" id="UP001054945"/>
    </source>
</evidence>
<protein>
    <submittedName>
        <fullName evidence="1">Uncharacterized protein</fullName>
    </submittedName>
</protein>